<dbReference type="SMR" id="A2D8A0"/>
<dbReference type="Pfam" id="PF13306">
    <property type="entry name" value="LRR_5"/>
    <property type="match status" value="5"/>
</dbReference>
<dbReference type="KEGG" id="tva:5469097"/>
<evidence type="ECO:0000313" key="2">
    <source>
        <dbReference type="Proteomes" id="UP000001542"/>
    </source>
</evidence>
<reference evidence="1" key="2">
    <citation type="journal article" date="2007" name="Science">
        <title>Draft genome sequence of the sexually transmitted pathogen Trichomonas vaginalis.</title>
        <authorList>
            <person name="Carlton J.M."/>
            <person name="Hirt R.P."/>
            <person name="Silva J.C."/>
            <person name="Delcher A.L."/>
            <person name="Schatz M."/>
            <person name="Zhao Q."/>
            <person name="Wortman J.R."/>
            <person name="Bidwell S.L."/>
            <person name="Alsmark U.C.M."/>
            <person name="Besteiro S."/>
            <person name="Sicheritz-Ponten T."/>
            <person name="Noel C.J."/>
            <person name="Dacks J.B."/>
            <person name="Foster P.G."/>
            <person name="Simillion C."/>
            <person name="Van de Peer Y."/>
            <person name="Miranda-Saavedra D."/>
            <person name="Barton G.J."/>
            <person name="Westrop G.D."/>
            <person name="Mueller S."/>
            <person name="Dessi D."/>
            <person name="Fiori P.L."/>
            <person name="Ren Q."/>
            <person name="Paulsen I."/>
            <person name="Zhang H."/>
            <person name="Bastida-Corcuera F.D."/>
            <person name="Simoes-Barbosa A."/>
            <person name="Brown M.T."/>
            <person name="Hayes R.D."/>
            <person name="Mukherjee M."/>
            <person name="Okumura C.Y."/>
            <person name="Schneider R."/>
            <person name="Smith A.J."/>
            <person name="Vanacova S."/>
            <person name="Villalvazo M."/>
            <person name="Haas B.J."/>
            <person name="Pertea M."/>
            <person name="Feldblyum T.V."/>
            <person name="Utterback T.R."/>
            <person name="Shu C.L."/>
            <person name="Osoegawa K."/>
            <person name="de Jong P.J."/>
            <person name="Hrdy I."/>
            <person name="Horvathova L."/>
            <person name="Zubacova Z."/>
            <person name="Dolezal P."/>
            <person name="Malik S.B."/>
            <person name="Logsdon J.M. Jr."/>
            <person name="Henze K."/>
            <person name="Gupta A."/>
            <person name="Wang C.C."/>
            <person name="Dunne R.L."/>
            <person name="Upcroft J.A."/>
            <person name="Upcroft P."/>
            <person name="White O."/>
            <person name="Salzberg S.L."/>
            <person name="Tang P."/>
            <person name="Chiu C.-H."/>
            <person name="Lee Y.-S."/>
            <person name="Embley T.M."/>
            <person name="Coombs G.H."/>
            <person name="Mottram J.C."/>
            <person name="Tachezy J."/>
            <person name="Fraser-Liggett C.M."/>
            <person name="Johnson P.J."/>
        </authorList>
    </citation>
    <scope>NUCLEOTIDE SEQUENCE [LARGE SCALE GENOMIC DNA]</scope>
    <source>
        <strain evidence="1">G3</strain>
    </source>
</reference>
<name>A2D8A0_TRIV3</name>
<dbReference type="InterPro" id="IPR053139">
    <property type="entry name" value="Surface_bspA-like"/>
</dbReference>
<dbReference type="SUPFAM" id="SSF52058">
    <property type="entry name" value="L domain-like"/>
    <property type="match status" value="5"/>
</dbReference>
<dbReference type="VEuPathDB" id="TrichDB:TVAGG3_1047130"/>
<dbReference type="InParanoid" id="A2D8A0"/>
<accession>A2D8A0</accession>
<dbReference type="Proteomes" id="UP000001542">
    <property type="component" value="Unassembled WGS sequence"/>
</dbReference>
<gene>
    <name evidence="1" type="ORF">TVAG_071960</name>
</gene>
<dbReference type="AlphaFoldDB" id="A2D8A0"/>
<protein>
    <submittedName>
        <fullName evidence="1">Surface antigen BspA-like</fullName>
    </submittedName>
</protein>
<proteinExistence type="predicted"/>
<dbReference type="EMBL" id="DS113178">
    <property type="protein sequence ID" value="EAY23533.1"/>
    <property type="molecule type" value="Genomic_DNA"/>
</dbReference>
<evidence type="ECO:0000313" key="1">
    <source>
        <dbReference type="EMBL" id="EAY23533.1"/>
    </source>
</evidence>
<dbReference type="eggNOG" id="ENOG502SA9M">
    <property type="taxonomic scope" value="Eukaryota"/>
</dbReference>
<dbReference type="Gene3D" id="3.80.10.10">
    <property type="entry name" value="Ribonuclease Inhibitor"/>
    <property type="match status" value="8"/>
</dbReference>
<dbReference type="VEuPathDB" id="TrichDB:TVAG_071960"/>
<reference evidence="1" key="1">
    <citation type="submission" date="2006-10" db="EMBL/GenBank/DDBJ databases">
        <authorList>
            <person name="Amadeo P."/>
            <person name="Zhao Q."/>
            <person name="Wortman J."/>
            <person name="Fraser-Liggett C."/>
            <person name="Carlton J."/>
        </authorList>
    </citation>
    <scope>NUCLEOTIDE SEQUENCE</scope>
    <source>
        <strain evidence="1">G3</strain>
    </source>
</reference>
<dbReference type="PANTHER" id="PTHR45661">
    <property type="entry name" value="SURFACE ANTIGEN"/>
    <property type="match status" value="1"/>
</dbReference>
<keyword evidence="2" id="KW-1185">Reference proteome</keyword>
<organism evidence="1 2">
    <name type="scientific">Trichomonas vaginalis (strain ATCC PRA-98 / G3)</name>
    <dbReference type="NCBI Taxonomy" id="412133"/>
    <lineage>
        <taxon>Eukaryota</taxon>
        <taxon>Metamonada</taxon>
        <taxon>Parabasalia</taxon>
        <taxon>Trichomonadida</taxon>
        <taxon>Trichomonadidae</taxon>
        <taxon>Trichomonas</taxon>
    </lineage>
</organism>
<dbReference type="RefSeq" id="XP_001584519.1">
    <property type="nucleotide sequence ID" value="XM_001584469.1"/>
</dbReference>
<dbReference type="InterPro" id="IPR032675">
    <property type="entry name" value="LRR_dom_sf"/>
</dbReference>
<dbReference type="PANTHER" id="PTHR45661:SF3">
    <property type="entry name" value="IG-LIKE DOMAIN-CONTAINING PROTEIN"/>
    <property type="match status" value="1"/>
</dbReference>
<dbReference type="InterPro" id="IPR026906">
    <property type="entry name" value="LRR_5"/>
</dbReference>
<sequence length="846" mass="95988">MAELTIIGDIQEGKYSFNATLFNITILECSSLGNQAFAYCHNLRDIKISSNLTNISTFSFFYCASLLNVELPNSVKVIGEYAFAQCESLEKIKFPDNLEEIQSNAFYMNNISSLKFGEKLKKLGDYCFYQCENLEDIILSEGMEHIGDHSFQYCSNLITFTCNSSKINTIGGYTFYHCMKLREVRFSETIHVISNHCFTWCSSLIYLNILQYISKIGEYALAGCSNLHHFELPETLVEIREGAFYEYNFESIVIPRNVVSIGDFAFAECKNLKSFTFNNNPTELNSSILENSFLNTSIILPQSIIKIFARCYMSTSIYEITLPPNLQYIGDSVFYNCSLLKGIIFPQSITEIGSLCFFNCSLIKELKISANIRGMLAFKGMASLSKVVFMDGVEIINEEEFANLTNLTEVQLPTTLREIKEKAFLNTSIRSIHIHNSVTVIENHAFLFCNYLEEVIFHDGMTQLSIGNNTFTNCESLKILQLPNIPISFGLNVFSGVSKIEEIHIYASYTGREKCPFYCMSNLKRVILETGIDRLYNQEFKFCTNLQEIDFPETLKVIEAEALFYTGIISVNIPDNVVEIQEKAFQRCLAIKEIAFGSKLTYLSQSCFEDSFNYTIVNLPPQITTIEMDCFKNARMISLTLPESLQTIETGAFYNCKYWNSSLILPVNLSEIGDSTFSNCELIEEISIPSNCVIRGEKCFSNMTNVKKVIFQSGIEVINNQEFVNCTNLKEIVLPDTLTTIKNCAFMNSGLVSVHFPINCTNIEFAAFKDCYSLNEIVFNDNITNLPNSCFENAISLKSVNFPGRLETIGYSCFKNSSLETVNIPDSVKLIEMWAFYNCSYLKSYN</sequence>